<organism evidence="10 11">
    <name type="scientific">Hucho hucho</name>
    <name type="common">huchen</name>
    <dbReference type="NCBI Taxonomy" id="62062"/>
    <lineage>
        <taxon>Eukaryota</taxon>
        <taxon>Metazoa</taxon>
        <taxon>Chordata</taxon>
        <taxon>Craniata</taxon>
        <taxon>Vertebrata</taxon>
        <taxon>Euteleostomi</taxon>
        <taxon>Actinopterygii</taxon>
        <taxon>Neopterygii</taxon>
        <taxon>Teleostei</taxon>
        <taxon>Protacanthopterygii</taxon>
        <taxon>Salmoniformes</taxon>
        <taxon>Salmonidae</taxon>
        <taxon>Salmoninae</taxon>
        <taxon>Hucho</taxon>
    </lineage>
</organism>
<dbReference type="PANTHER" id="PTHR11476">
    <property type="entry name" value="HISTIDYL-TRNA SYNTHETASE"/>
    <property type="match status" value="1"/>
</dbReference>
<keyword evidence="2" id="KW-0723">Serine/threonine-protein kinase</keyword>
<dbReference type="InterPro" id="IPR036621">
    <property type="entry name" value="Anticodon-bd_dom_sf"/>
</dbReference>
<dbReference type="SUPFAM" id="SSF52954">
    <property type="entry name" value="Class II aaRS ABD-related"/>
    <property type="match status" value="1"/>
</dbReference>
<dbReference type="GO" id="GO:0032543">
    <property type="term" value="P:mitochondrial translation"/>
    <property type="evidence" value="ECO:0007669"/>
    <property type="project" value="TreeGrafter"/>
</dbReference>
<evidence type="ECO:0000313" key="11">
    <source>
        <dbReference type="Proteomes" id="UP000314982"/>
    </source>
</evidence>
<dbReference type="GO" id="GO:0005829">
    <property type="term" value="C:cytosol"/>
    <property type="evidence" value="ECO:0007669"/>
    <property type="project" value="TreeGrafter"/>
</dbReference>
<dbReference type="Proteomes" id="UP000314982">
    <property type="component" value="Unassembled WGS sequence"/>
</dbReference>
<reference evidence="11" key="1">
    <citation type="submission" date="2018-06" db="EMBL/GenBank/DDBJ databases">
        <title>Genome assembly of Danube salmon.</title>
        <authorList>
            <person name="Macqueen D.J."/>
            <person name="Gundappa M.K."/>
        </authorList>
    </citation>
    <scope>NUCLEOTIDE SEQUENCE [LARGE SCALE GENOMIC DNA]</scope>
</reference>
<evidence type="ECO:0000313" key="10">
    <source>
        <dbReference type="Ensembl" id="ENSHHUP00000044557.1"/>
    </source>
</evidence>
<evidence type="ECO:0000256" key="3">
    <source>
        <dbReference type="ARBA" id="ARBA00022679"/>
    </source>
</evidence>
<reference evidence="10" key="2">
    <citation type="submission" date="2025-08" db="UniProtKB">
        <authorList>
            <consortium name="Ensembl"/>
        </authorList>
    </citation>
    <scope>IDENTIFICATION</scope>
</reference>
<feature type="domain" description="Histidyl tRNA synthetase-related" evidence="9">
    <location>
        <begin position="8"/>
        <end position="107"/>
    </location>
</feature>
<dbReference type="GO" id="GO:0005524">
    <property type="term" value="F:ATP binding"/>
    <property type="evidence" value="ECO:0007669"/>
    <property type="project" value="UniProtKB-KW"/>
</dbReference>
<dbReference type="PANTHER" id="PTHR11476:SF7">
    <property type="entry name" value="HISTIDINE--TRNA LIGASE"/>
    <property type="match status" value="1"/>
</dbReference>
<dbReference type="GO" id="GO:0004674">
    <property type="term" value="F:protein serine/threonine kinase activity"/>
    <property type="evidence" value="ECO:0007669"/>
    <property type="project" value="UniProtKB-KW"/>
</dbReference>
<dbReference type="GO" id="GO:0005739">
    <property type="term" value="C:mitochondrion"/>
    <property type="evidence" value="ECO:0007669"/>
    <property type="project" value="TreeGrafter"/>
</dbReference>
<evidence type="ECO:0000256" key="6">
    <source>
        <dbReference type="ARBA" id="ARBA00022840"/>
    </source>
</evidence>
<keyword evidence="11" id="KW-1185">Reference proteome</keyword>
<dbReference type="Ensembl" id="ENSHHUT00000046207.1">
    <property type="protein sequence ID" value="ENSHHUP00000044557.1"/>
    <property type="gene ID" value="ENSHHUG00000027266.1"/>
</dbReference>
<dbReference type="GO" id="GO:0006427">
    <property type="term" value="P:histidyl-tRNA aminoacylation"/>
    <property type="evidence" value="ECO:0007669"/>
    <property type="project" value="TreeGrafter"/>
</dbReference>
<comment type="catalytic activity">
    <reaction evidence="8">
        <text>L-seryl-[protein] + ATP = O-phospho-L-seryl-[protein] + ADP + H(+)</text>
        <dbReference type="Rhea" id="RHEA:17989"/>
        <dbReference type="Rhea" id="RHEA-COMP:9863"/>
        <dbReference type="Rhea" id="RHEA-COMP:11604"/>
        <dbReference type="ChEBI" id="CHEBI:15378"/>
        <dbReference type="ChEBI" id="CHEBI:29999"/>
        <dbReference type="ChEBI" id="CHEBI:30616"/>
        <dbReference type="ChEBI" id="CHEBI:83421"/>
        <dbReference type="ChEBI" id="CHEBI:456216"/>
        <dbReference type="EC" id="2.7.11.1"/>
    </reaction>
</comment>
<evidence type="ECO:0000256" key="2">
    <source>
        <dbReference type="ARBA" id="ARBA00022527"/>
    </source>
</evidence>
<proteinExistence type="predicted"/>
<evidence type="ECO:0000256" key="5">
    <source>
        <dbReference type="ARBA" id="ARBA00022777"/>
    </source>
</evidence>
<dbReference type="GO" id="GO:0003723">
    <property type="term" value="F:RNA binding"/>
    <property type="evidence" value="ECO:0007669"/>
    <property type="project" value="TreeGrafter"/>
</dbReference>
<dbReference type="EC" id="2.7.11.1" evidence="1"/>
<keyword evidence="5" id="KW-0418">Kinase</keyword>
<dbReference type="Pfam" id="PF12745">
    <property type="entry name" value="HGTP_anticodon2"/>
    <property type="match status" value="1"/>
</dbReference>
<evidence type="ECO:0000259" key="9">
    <source>
        <dbReference type="Pfam" id="PF12745"/>
    </source>
</evidence>
<dbReference type="STRING" id="62062.ENSHHUP00000044557"/>
<protein>
    <recommendedName>
        <fullName evidence="1">non-specific serine/threonine protein kinase</fullName>
        <ecNumber evidence="1">2.7.11.1</ecNumber>
    </recommendedName>
</protein>
<dbReference type="InterPro" id="IPR024435">
    <property type="entry name" value="HisRS-related_dom"/>
</dbReference>
<comment type="catalytic activity">
    <reaction evidence="7">
        <text>L-threonyl-[protein] + ATP = O-phospho-L-threonyl-[protein] + ADP + H(+)</text>
        <dbReference type="Rhea" id="RHEA:46608"/>
        <dbReference type="Rhea" id="RHEA-COMP:11060"/>
        <dbReference type="Rhea" id="RHEA-COMP:11605"/>
        <dbReference type="ChEBI" id="CHEBI:15378"/>
        <dbReference type="ChEBI" id="CHEBI:30013"/>
        <dbReference type="ChEBI" id="CHEBI:30616"/>
        <dbReference type="ChEBI" id="CHEBI:61977"/>
        <dbReference type="ChEBI" id="CHEBI:456216"/>
        <dbReference type="EC" id="2.7.11.1"/>
    </reaction>
</comment>
<keyword evidence="3" id="KW-0808">Transferase</keyword>
<evidence type="ECO:0000256" key="8">
    <source>
        <dbReference type="ARBA" id="ARBA00048679"/>
    </source>
</evidence>
<dbReference type="FunFam" id="3.40.50.800:FF:000009">
    <property type="entry name" value="Eukaryotic translation initiation factor 2-alpha kinase"/>
    <property type="match status" value="1"/>
</dbReference>
<dbReference type="GO" id="GO:0004821">
    <property type="term" value="F:histidine-tRNA ligase activity"/>
    <property type="evidence" value="ECO:0007669"/>
    <property type="project" value="TreeGrafter"/>
</dbReference>
<name>A0A4W5N1J1_9TELE</name>
<evidence type="ECO:0000256" key="7">
    <source>
        <dbReference type="ARBA" id="ARBA00047899"/>
    </source>
</evidence>
<keyword evidence="4" id="KW-0547">Nucleotide-binding</keyword>
<dbReference type="GO" id="GO:0042802">
    <property type="term" value="F:identical protein binding"/>
    <property type="evidence" value="ECO:0007669"/>
    <property type="project" value="TreeGrafter"/>
</dbReference>
<sequence>MEEPPSISSCDVLVVPVGHTSMGRAINVVQKLWTAGVSADIVYDVSQSQEPLLEHCRQAGITCMALVSDKDGNYIKVKSFEKERQSEKRIPESDLVDHIVQKCRTKFFEERNIR</sequence>
<dbReference type="AlphaFoldDB" id="A0A4W5N1J1"/>
<reference evidence="10" key="3">
    <citation type="submission" date="2025-09" db="UniProtKB">
        <authorList>
            <consortium name="Ensembl"/>
        </authorList>
    </citation>
    <scope>IDENTIFICATION</scope>
</reference>
<evidence type="ECO:0000256" key="4">
    <source>
        <dbReference type="ARBA" id="ARBA00022741"/>
    </source>
</evidence>
<accession>A0A4W5N1J1</accession>
<evidence type="ECO:0000256" key="1">
    <source>
        <dbReference type="ARBA" id="ARBA00012513"/>
    </source>
</evidence>
<dbReference type="Gene3D" id="3.40.50.800">
    <property type="entry name" value="Anticodon-binding domain"/>
    <property type="match status" value="1"/>
</dbReference>
<keyword evidence="6" id="KW-0067">ATP-binding</keyword>
<dbReference type="GeneTree" id="ENSGT00940000156798"/>